<dbReference type="InterPro" id="IPR002509">
    <property type="entry name" value="NODB_dom"/>
</dbReference>
<dbReference type="PROSITE" id="PS51677">
    <property type="entry name" value="NODB"/>
    <property type="match status" value="1"/>
</dbReference>
<gene>
    <name evidence="1" type="ORF">EGO53_10020</name>
</gene>
<dbReference type="RefSeq" id="WP_020826890.1">
    <property type="nucleotide sequence ID" value="NZ_CAMFJW010000001.1"/>
</dbReference>
<evidence type="ECO:0000313" key="1">
    <source>
        <dbReference type="EMBL" id="QDL32108.1"/>
    </source>
</evidence>
<protein>
    <submittedName>
        <fullName evidence="1">Polysaccharide deacetylase family protein</fullName>
    </submittedName>
</protein>
<dbReference type="AlphaFoldDB" id="A0A379Z7L4"/>
<evidence type="ECO:0000313" key="2">
    <source>
        <dbReference type="Proteomes" id="UP000317572"/>
    </source>
</evidence>
<name>A0A379Z7L4_SERLI</name>
<dbReference type="CDD" id="cd10917">
    <property type="entry name" value="CE4_NodB_like_6s_7s"/>
    <property type="match status" value="1"/>
</dbReference>
<dbReference type="GO" id="GO:0005975">
    <property type="term" value="P:carbohydrate metabolic process"/>
    <property type="evidence" value="ECO:0007669"/>
    <property type="project" value="InterPro"/>
</dbReference>
<dbReference type="GO" id="GO:0016810">
    <property type="term" value="F:hydrolase activity, acting on carbon-nitrogen (but not peptide) bonds"/>
    <property type="evidence" value="ECO:0007669"/>
    <property type="project" value="InterPro"/>
</dbReference>
<accession>A0A379Z7L4</accession>
<reference evidence="1 2" key="1">
    <citation type="submission" date="2018-11" db="EMBL/GenBank/DDBJ databases">
        <title>The first complete genome of Serratia liquefaciens isolated from metalophyte plant revel distinctness adaptive mechanisms in an extreme habitat.</title>
        <authorList>
            <person name="Caneschi W.L."/>
            <person name="Sanchez A.B."/>
            <person name="Felestrino E.B."/>
            <person name="Assis R.A.B."/>
            <person name="Lemes C.G.C."/>
            <person name="Cordeiro I.F."/>
            <person name="Fonseca N.P."/>
            <person name="Villa M."/>
            <person name="Vieira I.T."/>
            <person name="Moraes L.A."/>
            <person name="Kamino L.H.Y."/>
            <person name="do Carmo F."/>
            <person name="Garcia C.M."/>
            <person name="Almeida N.F."/>
            <person name="Silva R.S."/>
            <person name="Ferro J.A."/>
            <person name="Ferro M.I.T."/>
            <person name="Varani A.M."/>
            <person name="Ferreira R.M."/>
            <person name="dos Santos V.L."/>
            <person name="Silva U.C."/>
            <person name="Setubal J.C."/>
            <person name="Moreira L.M."/>
        </authorList>
    </citation>
    <scope>NUCLEOTIDE SEQUENCE [LARGE SCALE GENOMIC DNA]</scope>
    <source>
        <strain evidence="1 2">FG3</strain>
    </source>
</reference>
<sequence length="218" mass="24138">MHKKLTLTFDNGPHPQGTPLVLKTLQEFRILANFFPIGEKISAPGGEALVKSVKDAGHRVGIHTLTHSLPLGLGAPGFARHEITEGQARLGQYAESPPLFRPYAGKGILGPHVLNQEAVEVLQQQGFSLVLWNSVPRDWELPTDAWVARALEDIANQPWTVMVLHDARPEAMEHLAHFIEKAVLMDVEITQQLPDWVMPMQAGQIRHPFSELIAPVAE</sequence>
<dbReference type="EMBL" id="CP033893">
    <property type="protein sequence ID" value="QDL32108.1"/>
    <property type="molecule type" value="Genomic_DNA"/>
</dbReference>
<dbReference type="Gene3D" id="3.20.20.370">
    <property type="entry name" value="Glycoside hydrolase/deacetylase"/>
    <property type="match status" value="1"/>
</dbReference>
<dbReference type="InterPro" id="IPR050248">
    <property type="entry name" value="Polysacc_deacetylase_ArnD"/>
</dbReference>
<proteinExistence type="predicted"/>
<dbReference type="Pfam" id="PF01522">
    <property type="entry name" value="Polysacc_deac_1"/>
    <property type="match status" value="1"/>
</dbReference>
<dbReference type="SUPFAM" id="SSF88713">
    <property type="entry name" value="Glycoside hydrolase/deacetylase"/>
    <property type="match status" value="1"/>
</dbReference>
<dbReference type="Proteomes" id="UP000317572">
    <property type="component" value="Chromosome"/>
</dbReference>
<dbReference type="GeneID" id="29905271"/>
<dbReference type="PANTHER" id="PTHR10587">
    <property type="entry name" value="GLYCOSYL TRANSFERASE-RELATED"/>
    <property type="match status" value="1"/>
</dbReference>
<organism evidence="1 2">
    <name type="scientific">Serratia liquefaciens</name>
    <dbReference type="NCBI Taxonomy" id="614"/>
    <lineage>
        <taxon>Bacteria</taxon>
        <taxon>Pseudomonadati</taxon>
        <taxon>Pseudomonadota</taxon>
        <taxon>Gammaproteobacteria</taxon>
        <taxon>Enterobacterales</taxon>
        <taxon>Yersiniaceae</taxon>
        <taxon>Serratia</taxon>
    </lineage>
</organism>
<dbReference type="InterPro" id="IPR011330">
    <property type="entry name" value="Glyco_hydro/deAcase_b/a-brl"/>
</dbReference>
<accession>A0A515CVB4</accession>